<organism evidence="5 6">
    <name type="scientific">Aurantimonas aggregata</name>
    <dbReference type="NCBI Taxonomy" id="2047720"/>
    <lineage>
        <taxon>Bacteria</taxon>
        <taxon>Pseudomonadati</taxon>
        <taxon>Pseudomonadota</taxon>
        <taxon>Alphaproteobacteria</taxon>
        <taxon>Hyphomicrobiales</taxon>
        <taxon>Aurantimonadaceae</taxon>
        <taxon>Aurantimonas</taxon>
    </lineage>
</organism>
<dbReference type="InterPro" id="IPR028081">
    <property type="entry name" value="Leu-bd"/>
</dbReference>
<keyword evidence="3" id="KW-0813">Transport</keyword>
<evidence type="ECO:0000259" key="4">
    <source>
        <dbReference type="Pfam" id="PF13458"/>
    </source>
</evidence>
<dbReference type="Pfam" id="PF13458">
    <property type="entry name" value="Peripla_BP_6"/>
    <property type="match status" value="1"/>
</dbReference>
<sequence length="429" mass="46274">MAASIAALGLLAVAELTGTTSFHTRSPRLATLFGPPDDRLRVVAVYSSDDDEKNFVRGARMAVDRLNEDEGGVLGRQVVLELVAEEAHSEDRALERTVSETLDLSHSIARTDNLLAVVGHEWSDTAVAASAVYSRGDVLYLATHATAQSLTNHNFQTVFALQPNNGTNAEMMANYALKNSLSRFIVLSDKTDYAKESANFFTAAATNAGGELVFRGYVSSSQRSNDQLLMFILENNAFARTDFDAIFVVSSSLAETADFITRARALGVRVPILGMEYMFSASIEKAVGKAAMLDVVGVSLYDPANISERAKAFSTAFRTEFGATPDLDAALGYDAVTLLGDVAKRAGTVEARAMADTMKVARYKASPFTGVSGPLLFDRTGLVTDTEVFIVRHDGEEFRAVANYKIPLQWDNVPSDHQKVDSGLPAALD</sequence>
<keyword evidence="2" id="KW-0732">Signal</keyword>
<comment type="caution">
    <text evidence="5">The sequence shown here is derived from an EMBL/GenBank/DDBJ whole genome shotgun (WGS) entry which is preliminary data.</text>
</comment>
<evidence type="ECO:0000256" key="3">
    <source>
        <dbReference type="ARBA" id="ARBA00022970"/>
    </source>
</evidence>
<dbReference type="AlphaFoldDB" id="A0A6L9MC23"/>
<gene>
    <name evidence="5" type="ORF">GTW51_01495</name>
</gene>
<dbReference type="Proteomes" id="UP000476332">
    <property type="component" value="Unassembled WGS sequence"/>
</dbReference>
<dbReference type="Gene3D" id="3.40.50.2300">
    <property type="match status" value="2"/>
</dbReference>
<keyword evidence="6" id="KW-1185">Reference proteome</keyword>
<accession>A0A6L9MC23</accession>
<evidence type="ECO:0000313" key="5">
    <source>
        <dbReference type="EMBL" id="NDV85369.1"/>
    </source>
</evidence>
<proteinExistence type="inferred from homology"/>
<name>A0A6L9MC23_9HYPH</name>
<protein>
    <submittedName>
        <fullName evidence="5">ABC transporter substrate-binding protein</fullName>
    </submittedName>
</protein>
<dbReference type="EMBL" id="JAAAMJ010000001">
    <property type="protein sequence ID" value="NDV85369.1"/>
    <property type="molecule type" value="Genomic_DNA"/>
</dbReference>
<evidence type="ECO:0000256" key="1">
    <source>
        <dbReference type="ARBA" id="ARBA00010062"/>
    </source>
</evidence>
<feature type="domain" description="Leucine-binding protein" evidence="4">
    <location>
        <begin position="52"/>
        <end position="392"/>
    </location>
</feature>
<reference evidence="5 6" key="1">
    <citation type="submission" date="2020-01" db="EMBL/GenBank/DDBJ databases">
        <title>Genomes of bacteria type strains.</title>
        <authorList>
            <person name="Chen J."/>
            <person name="Zhu S."/>
            <person name="Chen J."/>
        </authorList>
    </citation>
    <scope>NUCLEOTIDE SEQUENCE [LARGE SCALE GENOMIC DNA]</scope>
    <source>
        <strain evidence="5 6">KCTC 52919</strain>
    </source>
</reference>
<comment type="similarity">
    <text evidence="1">Belongs to the leucine-binding protein family.</text>
</comment>
<keyword evidence="3" id="KW-0029">Amino-acid transport</keyword>
<evidence type="ECO:0000256" key="2">
    <source>
        <dbReference type="ARBA" id="ARBA00022729"/>
    </source>
</evidence>
<dbReference type="InterPro" id="IPR051010">
    <property type="entry name" value="BCAA_transport"/>
</dbReference>
<dbReference type="RefSeq" id="WP_163042104.1">
    <property type="nucleotide sequence ID" value="NZ_JAAAMJ010000001.1"/>
</dbReference>
<evidence type="ECO:0000313" key="6">
    <source>
        <dbReference type="Proteomes" id="UP000476332"/>
    </source>
</evidence>
<dbReference type="InterPro" id="IPR028082">
    <property type="entry name" value="Peripla_BP_I"/>
</dbReference>
<dbReference type="PANTHER" id="PTHR30483:SF6">
    <property type="entry name" value="PERIPLASMIC BINDING PROTEIN OF ABC TRANSPORTER FOR NATURAL AMINO ACIDS"/>
    <property type="match status" value="1"/>
</dbReference>
<dbReference type="GO" id="GO:0006865">
    <property type="term" value="P:amino acid transport"/>
    <property type="evidence" value="ECO:0007669"/>
    <property type="project" value="UniProtKB-KW"/>
</dbReference>
<dbReference type="PANTHER" id="PTHR30483">
    <property type="entry name" value="LEUCINE-SPECIFIC-BINDING PROTEIN"/>
    <property type="match status" value="1"/>
</dbReference>
<dbReference type="SUPFAM" id="SSF53822">
    <property type="entry name" value="Periplasmic binding protein-like I"/>
    <property type="match status" value="1"/>
</dbReference>